<name>A0A5C4MZS7_9RHOB</name>
<sequence length="275" mass="29528">MTGRGLLLAGGLMLAANLGHAQGLDFQSAAVAENFAGLTPAHSQEASLRPGRIAVDTDPNRIRLGATSIRMQLVPGDCGARIGGGLPDDCAEGNERIEINDTTPLAGTTLQAFSLMLGGDFGQASSGSAPTLVQWFQQNAGPCFSIQYSIADRRMFLRNRCPQGSYGVGEPQDTTLRVSPFDQFNEFVVLANWSKGADGLFRVLLNNQLVYSYTGPTLAAEGADQVNQRFMILRPNGLGQIPTTSTMWIDDAIRGASLEEIEQRYAFDRANLGVR</sequence>
<protein>
    <recommendedName>
        <fullName evidence="4">LamG domain-containing protein</fullName>
    </recommendedName>
</protein>
<dbReference type="Pfam" id="PF14099">
    <property type="entry name" value="Polysacc_lyase"/>
    <property type="match status" value="1"/>
</dbReference>
<feature type="signal peptide" evidence="1">
    <location>
        <begin position="1"/>
        <end position="21"/>
    </location>
</feature>
<dbReference type="Proteomes" id="UP000305887">
    <property type="component" value="Unassembled WGS sequence"/>
</dbReference>
<keyword evidence="3" id="KW-1185">Reference proteome</keyword>
<feature type="chain" id="PRO_5022920648" description="LamG domain-containing protein" evidence="1">
    <location>
        <begin position="22"/>
        <end position="275"/>
    </location>
</feature>
<organism evidence="2 3">
    <name type="scientific">Rubellimicrobium rubrum</name>
    <dbReference type="NCBI Taxonomy" id="2585369"/>
    <lineage>
        <taxon>Bacteria</taxon>
        <taxon>Pseudomonadati</taxon>
        <taxon>Pseudomonadota</taxon>
        <taxon>Alphaproteobacteria</taxon>
        <taxon>Rhodobacterales</taxon>
        <taxon>Roseobacteraceae</taxon>
        <taxon>Rubellimicrobium</taxon>
    </lineage>
</organism>
<dbReference type="InterPro" id="IPR025975">
    <property type="entry name" value="Polysacc_lyase"/>
</dbReference>
<dbReference type="EMBL" id="VDFU01000008">
    <property type="protein sequence ID" value="TNC50111.1"/>
    <property type="molecule type" value="Genomic_DNA"/>
</dbReference>
<dbReference type="RefSeq" id="WP_139076435.1">
    <property type="nucleotide sequence ID" value="NZ_VDFU01000008.1"/>
</dbReference>
<evidence type="ECO:0008006" key="4">
    <source>
        <dbReference type="Google" id="ProtNLM"/>
    </source>
</evidence>
<dbReference type="OrthoDB" id="118830at2"/>
<evidence type="ECO:0000313" key="2">
    <source>
        <dbReference type="EMBL" id="TNC50111.1"/>
    </source>
</evidence>
<proteinExistence type="predicted"/>
<comment type="caution">
    <text evidence="2">The sequence shown here is derived from an EMBL/GenBank/DDBJ whole genome shotgun (WGS) entry which is preliminary data.</text>
</comment>
<dbReference type="Gene3D" id="2.60.120.200">
    <property type="match status" value="1"/>
</dbReference>
<reference evidence="2 3" key="1">
    <citation type="submission" date="2019-06" db="EMBL/GenBank/DDBJ databases">
        <title>YIM 131921 draft genome.</title>
        <authorList>
            <person name="Jiang L."/>
        </authorList>
    </citation>
    <scope>NUCLEOTIDE SEQUENCE [LARGE SCALE GENOMIC DNA]</scope>
    <source>
        <strain evidence="2 3">YIM 131921</strain>
    </source>
</reference>
<evidence type="ECO:0000313" key="3">
    <source>
        <dbReference type="Proteomes" id="UP000305887"/>
    </source>
</evidence>
<evidence type="ECO:0000256" key="1">
    <source>
        <dbReference type="SAM" id="SignalP"/>
    </source>
</evidence>
<keyword evidence="1" id="KW-0732">Signal</keyword>
<gene>
    <name evidence="2" type="ORF">FHG66_09115</name>
</gene>
<accession>A0A5C4MZS7</accession>
<dbReference type="AlphaFoldDB" id="A0A5C4MZS7"/>